<keyword evidence="2" id="KW-1185">Reference proteome</keyword>
<evidence type="ECO:0000313" key="1">
    <source>
        <dbReference type="EMBL" id="MET3694641.1"/>
    </source>
</evidence>
<sequence length="42" mass="4674">MIKTLLALLTVAAVLTIRAFLKLLWLPFQSFGGLFRNRPAAT</sequence>
<dbReference type="RefSeq" id="WP_279578357.1">
    <property type="nucleotide sequence ID" value="NZ_BPQL01000045.1"/>
</dbReference>
<organism evidence="1 2">
    <name type="scientific">Methylobacterium goesingense</name>
    <dbReference type="NCBI Taxonomy" id="243690"/>
    <lineage>
        <taxon>Bacteria</taxon>
        <taxon>Pseudomonadati</taxon>
        <taxon>Pseudomonadota</taxon>
        <taxon>Alphaproteobacteria</taxon>
        <taxon>Hyphomicrobiales</taxon>
        <taxon>Methylobacteriaceae</taxon>
        <taxon>Methylobacterium</taxon>
    </lineage>
</organism>
<protein>
    <submittedName>
        <fullName evidence="1">Uncharacterized protein</fullName>
    </submittedName>
</protein>
<proteinExistence type="predicted"/>
<dbReference type="Proteomes" id="UP001549145">
    <property type="component" value="Unassembled WGS sequence"/>
</dbReference>
<gene>
    <name evidence="1" type="ORF">ABID43_004203</name>
</gene>
<reference evidence="1 2" key="1">
    <citation type="submission" date="2024-06" db="EMBL/GenBank/DDBJ databases">
        <title>Genomic Encyclopedia of Type Strains, Phase IV (KMG-IV): sequencing the most valuable type-strain genomes for metagenomic binning, comparative biology and taxonomic classification.</title>
        <authorList>
            <person name="Goeker M."/>
        </authorList>
    </citation>
    <scope>NUCLEOTIDE SEQUENCE [LARGE SCALE GENOMIC DNA]</scope>
    <source>
        <strain evidence="1 2">DSM 21331</strain>
    </source>
</reference>
<comment type="caution">
    <text evidence="1">The sequence shown here is derived from an EMBL/GenBank/DDBJ whole genome shotgun (WGS) entry which is preliminary data.</text>
</comment>
<evidence type="ECO:0000313" key="2">
    <source>
        <dbReference type="Proteomes" id="UP001549145"/>
    </source>
</evidence>
<accession>A0ABV2L9W1</accession>
<dbReference type="EMBL" id="JBEPMM010000016">
    <property type="protein sequence ID" value="MET3694641.1"/>
    <property type="molecule type" value="Genomic_DNA"/>
</dbReference>
<name>A0ABV2L9W1_9HYPH</name>